<reference evidence="2" key="1">
    <citation type="submission" date="2020-03" db="EMBL/GenBank/DDBJ databases">
        <title>Spirochaetal bacteria isolated from arthropods constitute a novel genus Entomospira genus novum within the order Spirochaetales.</title>
        <authorList>
            <person name="Grana-Miraglia L."/>
            <person name="Sikutova S."/>
            <person name="Fingerle V."/>
            <person name="Sing A."/>
            <person name="Castillo-Ramirez S."/>
            <person name="Margos G."/>
            <person name="Rudolf I."/>
        </authorList>
    </citation>
    <scope>NUCLEOTIDE SEQUENCE</scope>
    <source>
        <strain evidence="2">BR149</strain>
    </source>
</reference>
<keyword evidence="1" id="KW-0472">Membrane</keyword>
<evidence type="ECO:0000313" key="3">
    <source>
        <dbReference type="Proteomes" id="UP000778951"/>
    </source>
</evidence>
<gene>
    <name evidence="2" type="ORF">HCT48_03820</name>
</gene>
<name>A0A968GEW8_9SPIO</name>
<keyword evidence="1" id="KW-1133">Transmembrane helix</keyword>
<dbReference type="EMBL" id="JAATLM010000001">
    <property type="protein sequence ID" value="NIZ69341.1"/>
    <property type="molecule type" value="Genomic_DNA"/>
</dbReference>
<dbReference type="RefSeq" id="WP_167695435.1">
    <property type="nucleotide sequence ID" value="NZ_CP118181.1"/>
</dbReference>
<keyword evidence="1" id="KW-0812">Transmembrane</keyword>
<evidence type="ECO:0000313" key="2">
    <source>
        <dbReference type="EMBL" id="NIZ69341.1"/>
    </source>
</evidence>
<protein>
    <submittedName>
        <fullName evidence="2">Uncharacterized protein</fullName>
    </submittedName>
</protein>
<dbReference type="Proteomes" id="UP000778951">
    <property type="component" value="Unassembled WGS sequence"/>
</dbReference>
<accession>A0A968GEW8</accession>
<evidence type="ECO:0000256" key="1">
    <source>
        <dbReference type="SAM" id="Phobius"/>
    </source>
</evidence>
<organism evidence="2 3">
    <name type="scientific">Entomospira culicis</name>
    <dbReference type="NCBI Taxonomy" id="2719989"/>
    <lineage>
        <taxon>Bacteria</taxon>
        <taxon>Pseudomonadati</taxon>
        <taxon>Spirochaetota</taxon>
        <taxon>Spirochaetia</taxon>
        <taxon>Spirochaetales</taxon>
        <taxon>Spirochaetaceae</taxon>
        <taxon>Entomospira</taxon>
    </lineage>
</organism>
<comment type="caution">
    <text evidence="2">The sequence shown here is derived from an EMBL/GenBank/DDBJ whole genome shotgun (WGS) entry which is preliminary data.</text>
</comment>
<keyword evidence="3" id="KW-1185">Reference proteome</keyword>
<sequence length="162" mass="18843">MKKENITIKRVIKYLMLIILVGVLAFGAYLGYSVWMIVKVLDTPYECSYYVLKQESGYPAPCNHYLANKGVLLDRSNSRRRDGTLVRLGLISDANCVRYILDEINHYAWRKSEYDTIYLKSGADYYHFDIETHVLTPITDKFAFDALGLTWYRSYKSGRQGR</sequence>
<feature type="transmembrane region" description="Helical" evidence="1">
    <location>
        <begin position="12"/>
        <end position="38"/>
    </location>
</feature>
<proteinExistence type="predicted"/>
<dbReference type="AlphaFoldDB" id="A0A968GEW8"/>